<dbReference type="AlphaFoldDB" id="A0A4Z2IH98"/>
<feature type="compositionally biased region" description="Basic and acidic residues" evidence="1">
    <location>
        <begin position="65"/>
        <end position="77"/>
    </location>
</feature>
<organism evidence="2 3">
    <name type="scientific">Liparis tanakae</name>
    <name type="common">Tanaka's snailfish</name>
    <dbReference type="NCBI Taxonomy" id="230148"/>
    <lineage>
        <taxon>Eukaryota</taxon>
        <taxon>Metazoa</taxon>
        <taxon>Chordata</taxon>
        <taxon>Craniata</taxon>
        <taxon>Vertebrata</taxon>
        <taxon>Euteleostomi</taxon>
        <taxon>Actinopterygii</taxon>
        <taxon>Neopterygii</taxon>
        <taxon>Teleostei</taxon>
        <taxon>Neoteleostei</taxon>
        <taxon>Acanthomorphata</taxon>
        <taxon>Eupercaria</taxon>
        <taxon>Perciformes</taxon>
        <taxon>Cottioidei</taxon>
        <taxon>Cottales</taxon>
        <taxon>Liparidae</taxon>
        <taxon>Liparis</taxon>
    </lineage>
</organism>
<dbReference type="Proteomes" id="UP000314294">
    <property type="component" value="Unassembled WGS sequence"/>
</dbReference>
<reference evidence="2 3" key="1">
    <citation type="submission" date="2019-03" db="EMBL/GenBank/DDBJ databases">
        <title>First draft genome of Liparis tanakae, snailfish: a comprehensive survey of snailfish specific genes.</title>
        <authorList>
            <person name="Kim W."/>
            <person name="Song I."/>
            <person name="Jeong J.-H."/>
            <person name="Kim D."/>
            <person name="Kim S."/>
            <person name="Ryu S."/>
            <person name="Song J.Y."/>
            <person name="Lee S.K."/>
        </authorList>
    </citation>
    <scope>NUCLEOTIDE SEQUENCE [LARGE SCALE GENOMIC DNA]</scope>
    <source>
        <tissue evidence="2">Muscle</tissue>
    </source>
</reference>
<gene>
    <name evidence="2" type="ORF">EYF80_012646</name>
</gene>
<sequence length="86" mass="9514">MSGLQILFDGTRMNSIPSNSTGIHCSFCEMETSNLTVTGSETFSTGRMNWLYLLNSFLKSRSSALDEKQSGRAERGGANRVWSVTR</sequence>
<dbReference type="EMBL" id="SRLO01000086">
    <property type="protein sequence ID" value="TNN77177.1"/>
    <property type="molecule type" value="Genomic_DNA"/>
</dbReference>
<comment type="caution">
    <text evidence="2">The sequence shown here is derived from an EMBL/GenBank/DDBJ whole genome shotgun (WGS) entry which is preliminary data.</text>
</comment>
<evidence type="ECO:0000256" key="1">
    <source>
        <dbReference type="SAM" id="MobiDB-lite"/>
    </source>
</evidence>
<protein>
    <submittedName>
        <fullName evidence="2">Uncharacterized protein</fullName>
    </submittedName>
</protein>
<evidence type="ECO:0000313" key="3">
    <source>
        <dbReference type="Proteomes" id="UP000314294"/>
    </source>
</evidence>
<feature type="region of interest" description="Disordered" evidence="1">
    <location>
        <begin position="65"/>
        <end position="86"/>
    </location>
</feature>
<name>A0A4Z2IH98_9TELE</name>
<proteinExistence type="predicted"/>
<keyword evidence="3" id="KW-1185">Reference proteome</keyword>
<accession>A0A4Z2IH98</accession>
<evidence type="ECO:0000313" key="2">
    <source>
        <dbReference type="EMBL" id="TNN77177.1"/>
    </source>
</evidence>